<feature type="compositionally biased region" description="Basic and acidic residues" evidence="1">
    <location>
        <begin position="215"/>
        <end position="233"/>
    </location>
</feature>
<sequence>MSLQASSVPHMHPTPVHCHTTLTSMRDKLDTLPQSEPATPPRLAPAPEEGRTLGAPPREREERKRGGADPSLSLSSHLHVAYCIGSVEQAMQRLYRVRRPSLLSLSRGERRRPGVRRRRHGTLRCRVSGCRGFAAAKGTFTSCGVGSGTGRGGADGTDQYSPAGILLLLPPPLTFTPSSHVTIRVLVKCLHHHHHRYYHHHHHYRRTHTTRVWDGDGEAERRGRSDGNTERRSLTAVPTCHFSNFTRWS</sequence>
<dbReference type="AlphaFoldDB" id="A0A5B7FFQ4"/>
<feature type="region of interest" description="Disordered" evidence="1">
    <location>
        <begin position="215"/>
        <end position="234"/>
    </location>
</feature>
<comment type="caution">
    <text evidence="2">The sequence shown here is derived from an EMBL/GenBank/DDBJ whole genome shotgun (WGS) entry which is preliminary data.</text>
</comment>
<accession>A0A5B7FFQ4</accession>
<evidence type="ECO:0000313" key="2">
    <source>
        <dbReference type="EMBL" id="MPC44367.1"/>
    </source>
</evidence>
<keyword evidence="3" id="KW-1185">Reference proteome</keyword>
<organism evidence="2 3">
    <name type="scientific">Portunus trituberculatus</name>
    <name type="common">Swimming crab</name>
    <name type="synonym">Neptunus trituberculatus</name>
    <dbReference type="NCBI Taxonomy" id="210409"/>
    <lineage>
        <taxon>Eukaryota</taxon>
        <taxon>Metazoa</taxon>
        <taxon>Ecdysozoa</taxon>
        <taxon>Arthropoda</taxon>
        <taxon>Crustacea</taxon>
        <taxon>Multicrustacea</taxon>
        <taxon>Malacostraca</taxon>
        <taxon>Eumalacostraca</taxon>
        <taxon>Eucarida</taxon>
        <taxon>Decapoda</taxon>
        <taxon>Pleocyemata</taxon>
        <taxon>Brachyura</taxon>
        <taxon>Eubrachyura</taxon>
        <taxon>Portunoidea</taxon>
        <taxon>Portunidae</taxon>
        <taxon>Portuninae</taxon>
        <taxon>Portunus</taxon>
    </lineage>
</organism>
<evidence type="ECO:0000313" key="3">
    <source>
        <dbReference type="Proteomes" id="UP000324222"/>
    </source>
</evidence>
<evidence type="ECO:0000256" key="1">
    <source>
        <dbReference type="SAM" id="MobiDB-lite"/>
    </source>
</evidence>
<reference evidence="2 3" key="1">
    <citation type="submission" date="2019-05" db="EMBL/GenBank/DDBJ databases">
        <title>Another draft genome of Portunus trituberculatus and its Hox gene families provides insights of decapod evolution.</title>
        <authorList>
            <person name="Jeong J.-H."/>
            <person name="Song I."/>
            <person name="Kim S."/>
            <person name="Choi T."/>
            <person name="Kim D."/>
            <person name="Ryu S."/>
            <person name="Kim W."/>
        </authorList>
    </citation>
    <scope>NUCLEOTIDE SEQUENCE [LARGE SCALE GENOMIC DNA]</scope>
    <source>
        <tissue evidence="2">Muscle</tissue>
    </source>
</reference>
<gene>
    <name evidence="2" type="ORF">E2C01_038040</name>
</gene>
<name>A0A5B7FFQ4_PORTR</name>
<dbReference type="EMBL" id="VSRR010006246">
    <property type="protein sequence ID" value="MPC44367.1"/>
    <property type="molecule type" value="Genomic_DNA"/>
</dbReference>
<feature type="compositionally biased region" description="Basic and acidic residues" evidence="1">
    <location>
        <begin position="57"/>
        <end position="67"/>
    </location>
</feature>
<protein>
    <submittedName>
        <fullName evidence="2">Uncharacterized protein</fullName>
    </submittedName>
</protein>
<dbReference type="Proteomes" id="UP000324222">
    <property type="component" value="Unassembled WGS sequence"/>
</dbReference>
<proteinExistence type="predicted"/>
<feature type="region of interest" description="Disordered" evidence="1">
    <location>
        <begin position="31"/>
        <end position="72"/>
    </location>
</feature>